<sequence length="194" mass="22094">MDIQMPVTLKMGDLMSEEEFFQFCQMNDTLEFERDSHGNIILMSPTGAFTGGFNLEIAAELVFWNKKNRSGKVFDSSTGFTLPNGAVRSPDVSWIRNERWNAISKEQQEVFAPLCPDFVIEIRSKSDGLKYLKDKMKEYIANGTSLGWLIDRFDNKVYIYRLDKSVEVHNSLHIVLSGETVLPGFTLDLASHLN</sequence>
<evidence type="ECO:0000313" key="2">
    <source>
        <dbReference type="EMBL" id="TLU94330.1"/>
    </source>
</evidence>
<keyword evidence="2" id="KW-0540">Nuclease</keyword>
<feature type="domain" description="Putative restriction endonuclease" evidence="1">
    <location>
        <begin position="18"/>
        <end position="189"/>
    </location>
</feature>
<comment type="caution">
    <text evidence="2">The sequence shown here is derived from an EMBL/GenBank/DDBJ whole genome shotgun (WGS) entry which is preliminary data.</text>
</comment>
<keyword evidence="2" id="KW-0378">Hydrolase</keyword>
<evidence type="ECO:0000313" key="3">
    <source>
        <dbReference type="Proteomes" id="UP000309788"/>
    </source>
</evidence>
<dbReference type="RefSeq" id="WP_138280958.1">
    <property type="nucleotide sequence ID" value="NZ_BMGE01000002.1"/>
</dbReference>
<reference evidence="2 3" key="1">
    <citation type="submission" date="2019-05" db="EMBL/GenBank/DDBJ databases">
        <authorList>
            <person name="Qu J.-H."/>
        </authorList>
    </citation>
    <scope>NUCLEOTIDE SEQUENCE [LARGE SCALE GENOMIC DNA]</scope>
    <source>
        <strain evidence="2 3">Z12</strain>
    </source>
</reference>
<accession>A0A5R9KDV2</accession>
<dbReference type="Proteomes" id="UP000309788">
    <property type="component" value="Unassembled WGS sequence"/>
</dbReference>
<name>A0A5R9KDV2_9BACT</name>
<dbReference type="PANTHER" id="PTHR34107">
    <property type="entry name" value="SLL0198 PROTEIN-RELATED"/>
    <property type="match status" value="1"/>
</dbReference>
<dbReference type="InterPro" id="IPR011335">
    <property type="entry name" value="Restrct_endonuc-II-like"/>
</dbReference>
<dbReference type="GO" id="GO:0004519">
    <property type="term" value="F:endonuclease activity"/>
    <property type="evidence" value="ECO:0007669"/>
    <property type="project" value="UniProtKB-KW"/>
</dbReference>
<dbReference type="Pfam" id="PF05685">
    <property type="entry name" value="Uma2"/>
    <property type="match status" value="1"/>
</dbReference>
<evidence type="ECO:0000259" key="1">
    <source>
        <dbReference type="Pfam" id="PF05685"/>
    </source>
</evidence>
<dbReference type="OrthoDB" id="9799703at2"/>
<dbReference type="Gene3D" id="3.90.1570.10">
    <property type="entry name" value="tt1808, chain A"/>
    <property type="match status" value="1"/>
</dbReference>
<gene>
    <name evidence="2" type="ORF">FEM55_08760</name>
</gene>
<dbReference type="EMBL" id="VCEI01000021">
    <property type="protein sequence ID" value="TLU94330.1"/>
    <property type="molecule type" value="Genomic_DNA"/>
</dbReference>
<dbReference type="InterPro" id="IPR012296">
    <property type="entry name" value="Nuclease_put_TT1808"/>
</dbReference>
<keyword evidence="2" id="KW-0255">Endonuclease</keyword>
<dbReference type="SUPFAM" id="SSF52980">
    <property type="entry name" value="Restriction endonuclease-like"/>
    <property type="match status" value="1"/>
</dbReference>
<proteinExistence type="predicted"/>
<protein>
    <submittedName>
        <fullName evidence="2">Uma2 family endonuclease</fullName>
    </submittedName>
</protein>
<keyword evidence="3" id="KW-1185">Reference proteome</keyword>
<dbReference type="InterPro" id="IPR008538">
    <property type="entry name" value="Uma2"/>
</dbReference>
<dbReference type="PANTHER" id="PTHR34107:SF6">
    <property type="entry name" value="SLR0981 PROTEIN"/>
    <property type="match status" value="1"/>
</dbReference>
<organism evidence="2 3">
    <name type="scientific">Dyadobacter sediminis</name>
    <dbReference type="NCBI Taxonomy" id="1493691"/>
    <lineage>
        <taxon>Bacteria</taxon>
        <taxon>Pseudomonadati</taxon>
        <taxon>Bacteroidota</taxon>
        <taxon>Cytophagia</taxon>
        <taxon>Cytophagales</taxon>
        <taxon>Spirosomataceae</taxon>
        <taxon>Dyadobacter</taxon>
    </lineage>
</organism>
<dbReference type="CDD" id="cd06260">
    <property type="entry name" value="DUF820-like"/>
    <property type="match status" value="1"/>
</dbReference>
<dbReference type="AlphaFoldDB" id="A0A5R9KDV2"/>